<organism evidence="1 2">
    <name type="scientific">Phlebia brevispora</name>
    <dbReference type="NCBI Taxonomy" id="194682"/>
    <lineage>
        <taxon>Eukaryota</taxon>
        <taxon>Fungi</taxon>
        <taxon>Dikarya</taxon>
        <taxon>Basidiomycota</taxon>
        <taxon>Agaricomycotina</taxon>
        <taxon>Agaricomycetes</taxon>
        <taxon>Polyporales</taxon>
        <taxon>Meruliaceae</taxon>
        <taxon>Phlebia</taxon>
    </lineage>
</organism>
<gene>
    <name evidence="1" type="ORF">NM688_g4122</name>
</gene>
<comment type="caution">
    <text evidence="1">The sequence shown here is derived from an EMBL/GenBank/DDBJ whole genome shotgun (WGS) entry which is preliminary data.</text>
</comment>
<sequence>MSELDPGRCWIPFAAYYFMDGFSNAVCYAAAFMWPAFHTGNVIQMAIAIGRLFYDPSFQLADKQAAVSLVAFVIGASFIRIGDRMGSSTRAWMCLGTILQALCTMAAALCAWKCGELLPATRADPGWSNILAFAAIGFISASLGLQAIMAMRVKSPFGTTILVTTFWCDLAGDSKLFTLRNPARDRRVVALFALFLGGFLTGSIIDKIGAAGTLGVGTMIRVFMAVGWLFAPAKPTQDIETVEVVRREGAGKS</sequence>
<reference evidence="1" key="1">
    <citation type="submission" date="2022-07" db="EMBL/GenBank/DDBJ databases">
        <title>Genome Sequence of Phlebia brevispora.</title>
        <authorList>
            <person name="Buettner E."/>
        </authorList>
    </citation>
    <scope>NUCLEOTIDE SEQUENCE</scope>
    <source>
        <strain evidence="1">MPL23</strain>
    </source>
</reference>
<accession>A0ACC1T475</accession>
<keyword evidence="2" id="KW-1185">Reference proteome</keyword>
<evidence type="ECO:0000313" key="1">
    <source>
        <dbReference type="EMBL" id="KAJ3552493.1"/>
    </source>
</evidence>
<dbReference type="EMBL" id="JANHOG010000654">
    <property type="protein sequence ID" value="KAJ3552493.1"/>
    <property type="molecule type" value="Genomic_DNA"/>
</dbReference>
<evidence type="ECO:0000313" key="2">
    <source>
        <dbReference type="Proteomes" id="UP001148662"/>
    </source>
</evidence>
<protein>
    <submittedName>
        <fullName evidence="1">Uncharacterized protein</fullName>
    </submittedName>
</protein>
<dbReference type="Proteomes" id="UP001148662">
    <property type="component" value="Unassembled WGS sequence"/>
</dbReference>
<proteinExistence type="predicted"/>
<name>A0ACC1T475_9APHY</name>